<accession>A0A0A1UH45</accession>
<dbReference type="EMBL" id="KB206184">
    <property type="protein sequence ID" value="ELP94648.1"/>
    <property type="molecule type" value="Genomic_DNA"/>
</dbReference>
<dbReference type="InterPro" id="IPR009001">
    <property type="entry name" value="Transl_elong_EF1A/Init_IF2_C"/>
</dbReference>
<gene>
    <name evidence="4" type="ORF">EIN_498480</name>
</gene>
<keyword evidence="1" id="KW-0547">Nucleotide-binding</keyword>
<name>A0A0A1UH45_ENTIV</name>
<dbReference type="SUPFAM" id="SSF50465">
    <property type="entry name" value="EF-Tu/eEF-1alpha/eIF2-gamma C-terminal domain"/>
    <property type="match status" value="1"/>
</dbReference>
<feature type="domain" description="GTP-eEF1A C-terminal" evidence="3">
    <location>
        <begin position="49"/>
        <end position="148"/>
    </location>
</feature>
<dbReference type="AlphaFoldDB" id="A0A0A1UH45"/>
<evidence type="ECO:0000313" key="5">
    <source>
        <dbReference type="Proteomes" id="UP000014680"/>
    </source>
</evidence>
<evidence type="ECO:0000256" key="1">
    <source>
        <dbReference type="ARBA" id="ARBA00022741"/>
    </source>
</evidence>
<dbReference type="KEGG" id="eiv:EIN_498480"/>
<dbReference type="PANTHER" id="PTHR23115">
    <property type="entry name" value="TRANSLATION FACTOR"/>
    <property type="match status" value="1"/>
</dbReference>
<dbReference type="InterPro" id="IPR054696">
    <property type="entry name" value="GTP-eEF1A_C"/>
</dbReference>
<evidence type="ECO:0000259" key="3">
    <source>
        <dbReference type="Pfam" id="PF22594"/>
    </source>
</evidence>
<reference evidence="4 5" key="1">
    <citation type="submission" date="2012-10" db="EMBL/GenBank/DDBJ databases">
        <authorList>
            <person name="Zafar N."/>
            <person name="Inman J."/>
            <person name="Hall N."/>
            <person name="Lorenzi H."/>
            <person name="Caler E."/>
        </authorList>
    </citation>
    <scope>NUCLEOTIDE SEQUENCE [LARGE SCALE GENOMIC DNA]</scope>
    <source>
        <strain evidence="4 5">IP1</strain>
    </source>
</reference>
<dbReference type="OMA" id="HNIDEPG"/>
<dbReference type="Proteomes" id="UP000014680">
    <property type="component" value="Unassembled WGS sequence"/>
</dbReference>
<dbReference type="RefSeq" id="XP_004261419.1">
    <property type="nucleotide sequence ID" value="XM_004261371.1"/>
</dbReference>
<dbReference type="OrthoDB" id="342024at2759"/>
<dbReference type="Gene3D" id="2.40.30.10">
    <property type="entry name" value="Translation factors"/>
    <property type="match status" value="1"/>
</dbReference>
<organism evidence="4 5">
    <name type="scientific">Entamoeba invadens IP1</name>
    <dbReference type="NCBI Taxonomy" id="370355"/>
    <lineage>
        <taxon>Eukaryota</taxon>
        <taxon>Amoebozoa</taxon>
        <taxon>Evosea</taxon>
        <taxon>Archamoebae</taxon>
        <taxon>Mastigamoebida</taxon>
        <taxon>Entamoebidae</taxon>
        <taxon>Entamoeba</taxon>
    </lineage>
</organism>
<dbReference type="GO" id="GO:0005525">
    <property type="term" value="F:GTP binding"/>
    <property type="evidence" value="ECO:0007669"/>
    <property type="project" value="UniProtKB-KW"/>
</dbReference>
<keyword evidence="2" id="KW-0342">GTP-binding</keyword>
<proteinExistence type="predicted"/>
<dbReference type="CDD" id="cd03704">
    <property type="entry name" value="eRF3_C_III"/>
    <property type="match status" value="1"/>
</dbReference>
<dbReference type="GeneID" id="14893609"/>
<keyword evidence="5" id="KW-1185">Reference proteome</keyword>
<dbReference type="InterPro" id="IPR050100">
    <property type="entry name" value="TRAFAC_GTPase_members"/>
</dbReference>
<dbReference type="VEuPathDB" id="AmoebaDB:EIN_498480"/>
<evidence type="ECO:0000313" key="4">
    <source>
        <dbReference type="EMBL" id="ELP94648.1"/>
    </source>
</evidence>
<evidence type="ECO:0000256" key="2">
    <source>
        <dbReference type="ARBA" id="ARBA00023134"/>
    </source>
</evidence>
<dbReference type="Pfam" id="PF22594">
    <property type="entry name" value="GTP-eEF1A_C"/>
    <property type="match status" value="1"/>
</dbReference>
<sequence>MYDEGSVVASVARPGDNVRIMMKGDQADQIQSGFVLCSPDSLCHHSDWFQAQLVVLELPRPLLTPGYEAVIHIHTCQEEVLINKITDQLDRTTGKVSKKNPPFLKSGTVGNVVIRVAKPICIETYEAFPQLGRFTLRDAGKTIAFGKIIRIKGDKKK</sequence>
<protein>
    <submittedName>
        <fullName evidence="4">Eukaryotic peptide chain release factor GTP-binding subunit, putative</fullName>
    </submittedName>
</protein>